<proteinExistence type="predicted"/>
<gene>
    <name evidence="1" type="ORF">CFOL_v3_28188</name>
</gene>
<evidence type="ECO:0000313" key="2">
    <source>
        <dbReference type="Proteomes" id="UP000187406"/>
    </source>
</evidence>
<keyword evidence="2" id="KW-1185">Reference proteome</keyword>
<dbReference type="OrthoDB" id="1743486at2759"/>
<organism evidence="1 2">
    <name type="scientific">Cephalotus follicularis</name>
    <name type="common">Albany pitcher plant</name>
    <dbReference type="NCBI Taxonomy" id="3775"/>
    <lineage>
        <taxon>Eukaryota</taxon>
        <taxon>Viridiplantae</taxon>
        <taxon>Streptophyta</taxon>
        <taxon>Embryophyta</taxon>
        <taxon>Tracheophyta</taxon>
        <taxon>Spermatophyta</taxon>
        <taxon>Magnoliopsida</taxon>
        <taxon>eudicotyledons</taxon>
        <taxon>Gunneridae</taxon>
        <taxon>Pentapetalae</taxon>
        <taxon>rosids</taxon>
        <taxon>fabids</taxon>
        <taxon>Oxalidales</taxon>
        <taxon>Cephalotaceae</taxon>
        <taxon>Cephalotus</taxon>
    </lineage>
</organism>
<evidence type="ECO:0000313" key="1">
    <source>
        <dbReference type="EMBL" id="GAV84746.1"/>
    </source>
</evidence>
<comment type="caution">
    <text evidence="1">The sequence shown here is derived from an EMBL/GenBank/DDBJ whole genome shotgun (WGS) entry which is preliminary data.</text>
</comment>
<reference evidence="2" key="1">
    <citation type="submission" date="2016-04" db="EMBL/GenBank/DDBJ databases">
        <title>Cephalotus genome sequencing.</title>
        <authorList>
            <person name="Fukushima K."/>
            <person name="Hasebe M."/>
            <person name="Fang X."/>
        </authorList>
    </citation>
    <scope>NUCLEOTIDE SEQUENCE [LARGE SCALE GENOMIC DNA]</scope>
    <source>
        <strain evidence="2">cv. St1</strain>
    </source>
</reference>
<dbReference type="Proteomes" id="UP000187406">
    <property type="component" value="Unassembled WGS sequence"/>
</dbReference>
<dbReference type="AlphaFoldDB" id="A0A1Q3CWX3"/>
<dbReference type="InParanoid" id="A0A1Q3CWX3"/>
<dbReference type="EMBL" id="BDDD01003341">
    <property type="protein sequence ID" value="GAV84746.1"/>
    <property type="molecule type" value="Genomic_DNA"/>
</dbReference>
<protein>
    <recommendedName>
        <fullName evidence="3">Retropepsins domain-containing protein</fullName>
    </recommendedName>
</protein>
<name>A0A1Q3CWX3_CEPFO</name>
<accession>A0A1Q3CWX3</accession>
<sequence length="306" mass="35943">MINTDKQKESILLLADKIDDLNLKEYLSKDVLTNEPSTSTSQPYTLQKFKQITNLEQHSSSSSNNVEPINPINQEETSTKFINLTERITYQKWNNNITIQDSFKLQKIALEDSGAQINYFQKKLIPIKFFEKTEQKLSIAIRETLRIKFKISDVHIHNKNIYIKQSFILDTDNSDIGIIIGQPFLEIIKPFKVKTEGITTKIFQQKIIFAFNGKPITKDINLLKTFFLFKEHSVNLIKTKENHLYFMKQEVSNKKLEQQLQTSQIKEKINSLKNNIINNFCSNFPDTFWHRKRHMVSLPYEKDFTE</sequence>
<evidence type="ECO:0008006" key="3">
    <source>
        <dbReference type="Google" id="ProtNLM"/>
    </source>
</evidence>